<accession>A0A853IW52</accession>
<dbReference type="GO" id="GO:0016020">
    <property type="term" value="C:membrane"/>
    <property type="evidence" value="ECO:0007669"/>
    <property type="project" value="UniProtKB-SubCell"/>
</dbReference>
<evidence type="ECO:0000256" key="9">
    <source>
        <dbReference type="PIRSR" id="PIRSR640198-1"/>
    </source>
</evidence>
<reference evidence="12 13" key="1">
    <citation type="submission" date="2020-07" db="EMBL/GenBank/DDBJ databases">
        <authorList>
            <person name="Maaloum M."/>
        </authorList>
    </citation>
    <scope>NUCLEOTIDE SEQUENCE [LARGE SCALE GENOMIC DNA]</scope>
    <source>
        <strain evidence="12 13">GCS-AN-3</strain>
    </source>
</reference>
<evidence type="ECO:0000313" key="13">
    <source>
        <dbReference type="Proteomes" id="UP000589716"/>
    </source>
</evidence>
<proteinExistence type="predicted"/>
<keyword evidence="6 10" id="KW-0067">ATP-binding</keyword>
<keyword evidence="8" id="KW-0472">Membrane</keyword>
<sequence>MERLPGGTLLVPARLAPAPDALAHALFAIKHEGVRLDYLAAALRQVPAQAMLDLVARTPNGGYVRRLGLLWEQFNGQPIDGLGAGPQVSAAYVPLFDPRTHLVGPSRRNARWRVDVNGLGDWGFCPLVRRTPALQAALDAQVLARAQAFADSVGPQMLERALSWAYLSETEGSFAIERETPPQDKAALFVGLLQRAHDRQPLTEDYLVALQNAAVTNPLDRAVQFRTEQNRLQDSRLGAAGVTYVPPPPELAAELMAHLMALANQRPAPLDALAHAALVSFAFVFIHPFMDGNGRLSRFLTHHGLGQAEALPRGFLLPVSVAMKRHEADYLAALQAFSRPARALCQVLWAGDDDYTFDWAAGADTWFRYMDVTEGVRFTLEMALAALETHLQGEVAFLALFDEVRRHIEARHDLRGSDLATLIVTIWQNGGVLSATRRKRFAERVQGHVLDAIEAAVQRRMRGQPLTDDDND</sequence>
<dbReference type="AlphaFoldDB" id="A0A853IW52"/>
<keyword evidence="5" id="KW-0802">TPR repeat</keyword>
<dbReference type="PANTHER" id="PTHR13504">
    <property type="entry name" value="FIDO DOMAIN-CONTAINING PROTEIN DDB_G0283145"/>
    <property type="match status" value="1"/>
</dbReference>
<name>A0A853IW52_9BURK</name>
<evidence type="ECO:0000256" key="7">
    <source>
        <dbReference type="ARBA" id="ARBA00022989"/>
    </source>
</evidence>
<evidence type="ECO:0000256" key="10">
    <source>
        <dbReference type="PIRSR" id="PIRSR640198-2"/>
    </source>
</evidence>
<evidence type="ECO:0000256" key="3">
    <source>
        <dbReference type="ARBA" id="ARBA00022737"/>
    </source>
</evidence>
<dbReference type="SUPFAM" id="SSF140931">
    <property type="entry name" value="Fic-like"/>
    <property type="match status" value="1"/>
</dbReference>
<evidence type="ECO:0000256" key="4">
    <source>
        <dbReference type="ARBA" id="ARBA00022741"/>
    </source>
</evidence>
<evidence type="ECO:0000259" key="11">
    <source>
        <dbReference type="PROSITE" id="PS51459"/>
    </source>
</evidence>
<gene>
    <name evidence="12" type="ORF">H0I39_01545</name>
</gene>
<evidence type="ECO:0000256" key="8">
    <source>
        <dbReference type="ARBA" id="ARBA00023136"/>
    </source>
</evidence>
<keyword evidence="4 10" id="KW-0547">Nucleotide-binding</keyword>
<keyword evidence="2" id="KW-0812">Transmembrane</keyword>
<dbReference type="InterPro" id="IPR036597">
    <property type="entry name" value="Fido-like_dom_sf"/>
</dbReference>
<keyword evidence="7" id="KW-1133">Transmembrane helix</keyword>
<dbReference type="PANTHER" id="PTHR13504:SF34">
    <property type="entry name" value="PROTEIN ADENYLYLTRANSFERASE FICD"/>
    <property type="match status" value="1"/>
</dbReference>
<dbReference type="PROSITE" id="PS51459">
    <property type="entry name" value="FIDO"/>
    <property type="match status" value="1"/>
</dbReference>
<evidence type="ECO:0000256" key="1">
    <source>
        <dbReference type="ARBA" id="ARBA00004167"/>
    </source>
</evidence>
<feature type="domain" description="Fido" evidence="11">
    <location>
        <begin position="202"/>
        <end position="352"/>
    </location>
</feature>
<evidence type="ECO:0000313" key="12">
    <source>
        <dbReference type="EMBL" id="NZA00788.1"/>
    </source>
</evidence>
<dbReference type="Proteomes" id="UP000589716">
    <property type="component" value="Unassembled WGS sequence"/>
</dbReference>
<keyword evidence="3" id="KW-0677">Repeat</keyword>
<comment type="subcellular location">
    <subcellularLocation>
        <location evidence="1">Membrane</location>
        <topology evidence="1">Single-pass membrane protein</topology>
    </subcellularLocation>
</comment>
<dbReference type="Gene3D" id="1.10.3290.10">
    <property type="entry name" value="Fido-like domain"/>
    <property type="match status" value="1"/>
</dbReference>
<dbReference type="EMBL" id="JACCKX010000001">
    <property type="protein sequence ID" value="NZA00788.1"/>
    <property type="molecule type" value="Genomic_DNA"/>
</dbReference>
<feature type="active site" evidence="9">
    <location>
        <position position="287"/>
    </location>
</feature>
<dbReference type="InterPro" id="IPR003812">
    <property type="entry name" value="Fido"/>
</dbReference>
<protein>
    <submittedName>
        <fullName evidence="12">Fic family protein</fullName>
    </submittedName>
</protein>
<dbReference type="Pfam" id="PF02661">
    <property type="entry name" value="Fic"/>
    <property type="match status" value="1"/>
</dbReference>
<evidence type="ECO:0000256" key="2">
    <source>
        <dbReference type="ARBA" id="ARBA00022692"/>
    </source>
</evidence>
<dbReference type="InterPro" id="IPR040198">
    <property type="entry name" value="Fido_containing"/>
</dbReference>
<evidence type="ECO:0000256" key="6">
    <source>
        <dbReference type="ARBA" id="ARBA00022840"/>
    </source>
</evidence>
<organism evidence="12 13">
    <name type="scientific">Ottowia beijingensis</name>
    <dbReference type="NCBI Taxonomy" id="1207057"/>
    <lineage>
        <taxon>Bacteria</taxon>
        <taxon>Pseudomonadati</taxon>
        <taxon>Pseudomonadota</taxon>
        <taxon>Betaproteobacteria</taxon>
        <taxon>Burkholderiales</taxon>
        <taxon>Comamonadaceae</taxon>
        <taxon>Ottowia</taxon>
    </lineage>
</organism>
<dbReference type="GO" id="GO:0005524">
    <property type="term" value="F:ATP binding"/>
    <property type="evidence" value="ECO:0007669"/>
    <property type="project" value="UniProtKB-KW"/>
</dbReference>
<feature type="binding site" evidence="10">
    <location>
        <begin position="291"/>
        <end position="298"/>
    </location>
    <ligand>
        <name>ATP</name>
        <dbReference type="ChEBI" id="CHEBI:30616"/>
    </ligand>
</feature>
<comment type="caution">
    <text evidence="12">The sequence shown here is derived from an EMBL/GenBank/DDBJ whole genome shotgun (WGS) entry which is preliminary data.</text>
</comment>
<keyword evidence="13" id="KW-1185">Reference proteome</keyword>
<evidence type="ECO:0000256" key="5">
    <source>
        <dbReference type="ARBA" id="ARBA00022803"/>
    </source>
</evidence>